<reference evidence="1" key="1">
    <citation type="journal article" date="2020" name="Nature">
        <title>Giant virus diversity and host interactions through global metagenomics.</title>
        <authorList>
            <person name="Schulz F."/>
            <person name="Roux S."/>
            <person name="Paez-Espino D."/>
            <person name="Jungbluth S."/>
            <person name="Walsh D.A."/>
            <person name="Denef V.J."/>
            <person name="McMahon K.D."/>
            <person name="Konstantinidis K.T."/>
            <person name="Eloe-Fadrosh E.A."/>
            <person name="Kyrpides N.C."/>
            <person name="Woyke T."/>
        </authorList>
    </citation>
    <scope>NUCLEOTIDE SEQUENCE</scope>
    <source>
        <strain evidence="1">GVMAG-M-3300023174-124</strain>
    </source>
</reference>
<proteinExistence type="predicted"/>
<protein>
    <submittedName>
        <fullName evidence="1">Uncharacterized protein</fullName>
    </submittedName>
</protein>
<evidence type="ECO:0000313" key="1">
    <source>
        <dbReference type="EMBL" id="QHT11791.1"/>
    </source>
</evidence>
<dbReference type="AlphaFoldDB" id="A0A6C0D5G6"/>
<dbReference type="EMBL" id="MN739538">
    <property type="protein sequence ID" value="QHT11791.1"/>
    <property type="molecule type" value="Genomic_DNA"/>
</dbReference>
<sequence length="158" mass="18353">MINIKQIYDDALKDPALFAKIDVDAIIDSLESDGSTDYLERESLSTIHKSVYDCLREHDIPYISKYGNKLADYRYIEEICHLHKGKNVRWIRKNTGEKTLTNGGIVVDIKFLDNGMHILTKNNQNRFIQYKFDDCLTFQKLSMGEQLVLMANEYVDHS</sequence>
<organism evidence="1">
    <name type="scientific">viral metagenome</name>
    <dbReference type="NCBI Taxonomy" id="1070528"/>
    <lineage>
        <taxon>unclassified sequences</taxon>
        <taxon>metagenomes</taxon>
        <taxon>organismal metagenomes</taxon>
    </lineage>
</organism>
<accession>A0A6C0D5G6</accession>
<name>A0A6C0D5G6_9ZZZZ</name>